<evidence type="ECO:0000256" key="5">
    <source>
        <dbReference type="ARBA" id="ARBA00023242"/>
    </source>
</evidence>
<keyword evidence="4" id="KW-0804">Transcription</keyword>
<dbReference type="CDD" id="cd00067">
    <property type="entry name" value="GAL4"/>
    <property type="match status" value="1"/>
</dbReference>
<dbReference type="GO" id="GO:0008270">
    <property type="term" value="F:zinc ion binding"/>
    <property type="evidence" value="ECO:0007669"/>
    <property type="project" value="UniProtKB-KW"/>
</dbReference>
<feature type="non-terminal residue" evidence="9">
    <location>
        <position position="1"/>
    </location>
</feature>
<gene>
    <name evidence="9" type="ORF">BCV69DRAFT_240437</name>
</gene>
<dbReference type="PROSITE" id="PS50157">
    <property type="entry name" value="ZINC_FINGER_C2H2_2"/>
    <property type="match status" value="2"/>
</dbReference>
<evidence type="ECO:0000259" key="8">
    <source>
        <dbReference type="PROSITE" id="PS50157"/>
    </source>
</evidence>
<dbReference type="Gene3D" id="3.30.160.60">
    <property type="entry name" value="Classic Zinc Finger"/>
    <property type="match status" value="2"/>
</dbReference>
<dbReference type="Pfam" id="PF00096">
    <property type="entry name" value="zf-C2H2"/>
    <property type="match status" value="2"/>
</dbReference>
<dbReference type="OrthoDB" id="8922241at2759"/>
<evidence type="ECO:0000256" key="6">
    <source>
        <dbReference type="PROSITE-ProRule" id="PRU00042"/>
    </source>
</evidence>
<dbReference type="InterPro" id="IPR036236">
    <property type="entry name" value="Znf_C2H2_sf"/>
</dbReference>
<accession>A0A316U7T9</accession>
<evidence type="ECO:0000256" key="2">
    <source>
        <dbReference type="ARBA" id="ARBA00022833"/>
    </source>
</evidence>
<proteinExistence type="predicted"/>
<dbReference type="SUPFAM" id="SSF57701">
    <property type="entry name" value="Zn2/Cys6 DNA-binding domain"/>
    <property type="match status" value="1"/>
</dbReference>
<evidence type="ECO:0000256" key="1">
    <source>
        <dbReference type="ARBA" id="ARBA00022723"/>
    </source>
</evidence>
<dbReference type="PANTHER" id="PTHR47660">
    <property type="entry name" value="TRANSCRIPTION FACTOR WITH C2H2 AND ZN(2)-CYS(6) DNA BINDING DOMAIN (EUROFUNG)-RELATED-RELATED"/>
    <property type="match status" value="1"/>
</dbReference>
<dbReference type="AlphaFoldDB" id="A0A316U7T9"/>
<feature type="domain" description="C2H2-type" evidence="8">
    <location>
        <begin position="38"/>
        <end position="65"/>
    </location>
</feature>
<evidence type="ECO:0008006" key="11">
    <source>
        <dbReference type="Google" id="ProtNLM"/>
    </source>
</evidence>
<dbReference type="Gene3D" id="4.10.240.10">
    <property type="entry name" value="Zn(2)-C6 fungal-type DNA-binding domain"/>
    <property type="match status" value="1"/>
</dbReference>
<dbReference type="Pfam" id="PF00172">
    <property type="entry name" value="Zn_clus"/>
    <property type="match status" value="1"/>
</dbReference>
<keyword evidence="2" id="KW-0862">Zinc</keyword>
<dbReference type="RefSeq" id="XP_025348058.1">
    <property type="nucleotide sequence ID" value="XM_025489997.1"/>
</dbReference>
<feature type="domain" description="Zn(2)-C6 fungal-type" evidence="7">
    <location>
        <begin position="89"/>
        <end position="109"/>
    </location>
</feature>
<feature type="non-terminal residue" evidence="9">
    <location>
        <position position="109"/>
    </location>
</feature>
<dbReference type="Proteomes" id="UP000245942">
    <property type="component" value="Unassembled WGS sequence"/>
</dbReference>
<feature type="domain" description="C2H2-type" evidence="8">
    <location>
        <begin position="5"/>
        <end position="32"/>
    </location>
</feature>
<evidence type="ECO:0000256" key="4">
    <source>
        <dbReference type="ARBA" id="ARBA00023163"/>
    </source>
</evidence>
<dbReference type="GeneID" id="37011731"/>
<evidence type="ECO:0000256" key="3">
    <source>
        <dbReference type="ARBA" id="ARBA00023015"/>
    </source>
</evidence>
<keyword evidence="5" id="KW-0539">Nucleus</keyword>
<keyword evidence="6" id="KW-0863">Zinc-finger</keyword>
<dbReference type="GO" id="GO:0000981">
    <property type="term" value="F:DNA-binding transcription factor activity, RNA polymerase II-specific"/>
    <property type="evidence" value="ECO:0007669"/>
    <property type="project" value="InterPro"/>
</dbReference>
<keyword evidence="3" id="KW-0805">Transcription regulation</keyword>
<dbReference type="SMART" id="SM00355">
    <property type="entry name" value="ZnF_C2H2"/>
    <property type="match status" value="2"/>
</dbReference>
<dbReference type="PROSITE" id="PS00028">
    <property type="entry name" value="ZINC_FINGER_C2H2_1"/>
    <property type="match status" value="2"/>
</dbReference>
<protein>
    <recommendedName>
        <fullName evidence="11">C2H2-type domain-containing protein</fullName>
    </recommendedName>
</protein>
<dbReference type="SUPFAM" id="SSF57667">
    <property type="entry name" value="beta-beta-alpha zinc fingers"/>
    <property type="match status" value="1"/>
</dbReference>
<sequence length="109" mass="12630">EEDRTPCPVCERSFSRPEHMYRHLLIHQGQEDGMQQQHVCSVCNKEYSRKDALLRHQQTHGPEVADALAASSRLASPDQRRAPTRIRKACERCSRMKIRCDGQRPCQKC</sequence>
<dbReference type="EMBL" id="KZ819326">
    <property type="protein sequence ID" value="PWN20898.1"/>
    <property type="molecule type" value="Genomic_DNA"/>
</dbReference>
<keyword evidence="10" id="KW-1185">Reference proteome</keyword>
<evidence type="ECO:0000259" key="7">
    <source>
        <dbReference type="PROSITE" id="PS50048"/>
    </source>
</evidence>
<dbReference type="STRING" id="1684307.A0A316U7T9"/>
<keyword evidence="1" id="KW-0479">Metal-binding</keyword>
<dbReference type="InterPro" id="IPR013087">
    <property type="entry name" value="Znf_C2H2_type"/>
</dbReference>
<organism evidence="9 10">
    <name type="scientific">Pseudomicrostroma glucosiphilum</name>
    <dbReference type="NCBI Taxonomy" id="1684307"/>
    <lineage>
        <taxon>Eukaryota</taxon>
        <taxon>Fungi</taxon>
        <taxon>Dikarya</taxon>
        <taxon>Basidiomycota</taxon>
        <taxon>Ustilaginomycotina</taxon>
        <taxon>Exobasidiomycetes</taxon>
        <taxon>Microstromatales</taxon>
        <taxon>Microstromatales incertae sedis</taxon>
        <taxon>Pseudomicrostroma</taxon>
    </lineage>
</organism>
<dbReference type="InterPro" id="IPR001138">
    <property type="entry name" value="Zn2Cys6_DnaBD"/>
</dbReference>
<reference evidence="9 10" key="1">
    <citation type="journal article" date="2018" name="Mol. Biol. Evol.">
        <title>Broad Genomic Sampling Reveals a Smut Pathogenic Ancestry of the Fungal Clade Ustilaginomycotina.</title>
        <authorList>
            <person name="Kijpornyongpan T."/>
            <person name="Mondo S.J."/>
            <person name="Barry K."/>
            <person name="Sandor L."/>
            <person name="Lee J."/>
            <person name="Lipzen A."/>
            <person name="Pangilinan J."/>
            <person name="LaButti K."/>
            <person name="Hainaut M."/>
            <person name="Henrissat B."/>
            <person name="Grigoriev I.V."/>
            <person name="Spatafora J.W."/>
            <person name="Aime M.C."/>
        </authorList>
    </citation>
    <scope>NUCLEOTIDE SEQUENCE [LARGE SCALE GENOMIC DNA]</scope>
    <source>
        <strain evidence="9 10">MCA 4718</strain>
    </source>
</reference>
<evidence type="ECO:0000313" key="9">
    <source>
        <dbReference type="EMBL" id="PWN20898.1"/>
    </source>
</evidence>
<name>A0A316U7T9_9BASI</name>
<evidence type="ECO:0000313" key="10">
    <source>
        <dbReference type="Proteomes" id="UP000245942"/>
    </source>
</evidence>
<dbReference type="InterPro" id="IPR036864">
    <property type="entry name" value="Zn2-C6_fun-type_DNA-bd_sf"/>
</dbReference>
<dbReference type="PROSITE" id="PS50048">
    <property type="entry name" value="ZN2_CY6_FUNGAL_2"/>
    <property type="match status" value="1"/>
</dbReference>